<evidence type="ECO:0000313" key="3">
    <source>
        <dbReference type="Proteomes" id="UP000002217"/>
    </source>
</evidence>
<dbReference type="OrthoDB" id="9808460at2"/>
<dbReference type="Proteomes" id="UP000002217">
    <property type="component" value="Chromosome"/>
</dbReference>
<feature type="transmembrane region" description="Helical" evidence="1">
    <location>
        <begin position="51"/>
        <end position="70"/>
    </location>
</feature>
<name>C8W2G2_DESAS</name>
<evidence type="ECO:0000256" key="1">
    <source>
        <dbReference type="SAM" id="Phobius"/>
    </source>
</evidence>
<dbReference type="InterPro" id="IPR007403">
    <property type="entry name" value="DUF456"/>
</dbReference>
<protein>
    <recommendedName>
        <fullName evidence="4">DUF456 domain-containing protein</fullName>
    </recommendedName>
</protein>
<accession>C8W2G2</accession>
<dbReference type="STRING" id="485916.Dtox_2882"/>
<dbReference type="EMBL" id="CP001720">
    <property type="protein sequence ID" value="ACV63646.1"/>
    <property type="molecule type" value="Genomic_DNA"/>
</dbReference>
<keyword evidence="3" id="KW-1185">Reference proteome</keyword>
<proteinExistence type="predicted"/>
<dbReference type="Pfam" id="PF04306">
    <property type="entry name" value="DUF456"/>
    <property type="match status" value="1"/>
</dbReference>
<dbReference type="AlphaFoldDB" id="C8W2G2"/>
<dbReference type="PANTHER" id="PTHR39165">
    <property type="entry name" value="IG HYPOTHETICAL 17883"/>
    <property type="match status" value="1"/>
</dbReference>
<sequence>MSTTGLILASLFFLFGLTGTFIPALPGAPLIFLGMLIYGYFDGFVHLNWTFYLLQGLAVIIVFLLDYLAGVWGVKRYGGSKIAVWGSIIGSIIGLIFLGPLGIILGPFLGAIAGEILMKKSAEQALRSGWGTVIGFLGGLMMKLTVEIAMIIWFFMVVL</sequence>
<feature type="transmembrane region" description="Helical" evidence="1">
    <location>
        <begin position="82"/>
        <end position="113"/>
    </location>
</feature>
<keyword evidence="1" id="KW-1133">Transmembrane helix</keyword>
<dbReference type="eggNOG" id="COG2839">
    <property type="taxonomic scope" value="Bacteria"/>
</dbReference>
<dbReference type="PANTHER" id="PTHR39165:SF1">
    <property type="entry name" value="DUF456 DOMAIN-CONTAINING PROTEIN"/>
    <property type="match status" value="1"/>
</dbReference>
<organism evidence="2 3">
    <name type="scientific">Desulfofarcimen acetoxidans (strain ATCC 49208 / DSM 771 / KCTC 5769 / VKM B-1644 / 5575)</name>
    <name type="common">Desulfotomaculum acetoxidans</name>
    <dbReference type="NCBI Taxonomy" id="485916"/>
    <lineage>
        <taxon>Bacteria</taxon>
        <taxon>Bacillati</taxon>
        <taxon>Bacillota</taxon>
        <taxon>Clostridia</taxon>
        <taxon>Eubacteriales</taxon>
        <taxon>Peptococcaceae</taxon>
        <taxon>Desulfofarcimen</taxon>
    </lineage>
</organism>
<evidence type="ECO:0008006" key="4">
    <source>
        <dbReference type="Google" id="ProtNLM"/>
    </source>
</evidence>
<evidence type="ECO:0000313" key="2">
    <source>
        <dbReference type="EMBL" id="ACV63646.1"/>
    </source>
</evidence>
<feature type="transmembrane region" description="Helical" evidence="1">
    <location>
        <begin position="133"/>
        <end position="158"/>
    </location>
</feature>
<keyword evidence="1" id="KW-0472">Membrane</keyword>
<reference evidence="2 3" key="1">
    <citation type="journal article" date="2009" name="Stand. Genomic Sci.">
        <title>Complete genome sequence of Desulfotomaculum acetoxidans type strain (5575).</title>
        <authorList>
            <person name="Spring S."/>
            <person name="Lapidus A."/>
            <person name="Schroder M."/>
            <person name="Gleim D."/>
            <person name="Sims D."/>
            <person name="Meincke L."/>
            <person name="Glavina Del Rio T."/>
            <person name="Tice H."/>
            <person name="Copeland A."/>
            <person name="Cheng J.F."/>
            <person name="Lucas S."/>
            <person name="Chen F."/>
            <person name="Nolan M."/>
            <person name="Bruce D."/>
            <person name="Goodwin L."/>
            <person name="Pitluck S."/>
            <person name="Ivanova N."/>
            <person name="Mavromatis K."/>
            <person name="Mikhailova N."/>
            <person name="Pati A."/>
            <person name="Chen A."/>
            <person name="Palaniappan K."/>
            <person name="Land M."/>
            <person name="Hauser L."/>
            <person name="Chang Y.J."/>
            <person name="Jeffries C.D."/>
            <person name="Chain P."/>
            <person name="Saunders E."/>
            <person name="Brettin T."/>
            <person name="Detter J.C."/>
            <person name="Goker M."/>
            <person name="Bristow J."/>
            <person name="Eisen J.A."/>
            <person name="Markowitz V."/>
            <person name="Hugenholtz P."/>
            <person name="Kyrpides N.C."/>
            <person name="Klenk H.P."/>
            <person name="Han C."/>
        </authorList>
    </citation>
    <scope>NUCLEOTIDE SEQUENCE [LARGE SCALE GENOMIC DNA]</scope>
    <source>
        <strain evidence="3">ATCC 49208 / DSM 771 / VKM B-1644</strain>
    </source>
</reference>
<dbReference type="KEGG" id="dae:Dtox_2882"/>
<dbReference type="RefSeq" id="WP_015758339.1">
    <property type="nucleotide sequence ID" value="NC_013216.1"/>
</dbReference>
<keyword evidence="1" id="KW-0812">Transmembrane</keyword>
<gene>
    <name evidence="2" type="ordered locus">Dtox_2882</name>
</gene>
<dbReference type="HOGENOM" id="CLU_109297_0_1_9"/>